<dbReference type="Proteomes" id="UP000191931">
    <property type="component" value="Unassembled WGS sequence"/>
</dbReference>
<dbReference type="NCBIfam" id="TIGR01448">
    <property type="entry name" value="recD_rel"/>
    <property type="match status" value="1"/>
</dbReference>
<evidence type="ECO:0000259" key="3">
    <source>
        <dbReference type="SMART" id="SM00382"/>
    </source>
</evidence>
<dbReference type="RefSeq" id="WP_080802656.1">
    <property type="nucleotide sequence ID" value="NZ_LT828543.1"/>
</dbReference>
<name>A0A1W1HJJ3_9BACT</name>
<keyword evidence="5" id="KW-1185">Reference proteome</keyword>
<dbReference type="CDD" id="cd17933">
    <property type="entry name" value="DEXSc_RecD-like"/>
    <property type="match status" value="1"/>
</dbReference>
<dbReference type="InterPro" id="IPR029493">
    <property type="entry name" value="RecD2-like_HHH"/>
</dbReference>
<dbReference type="SMART" id="SM00382">
    <property type="entry name" value="AAA"/>
    <property type="match status" value="1"/>
</dbReference>
<keyword evidence="2" id="KW-0067">ATP-binding</keyword>
<reference evidence="4 5" key="1">
    <citation type="submission" date="2017-03" db="EMBL/GenBank/DDBJ databases">
        <authorList>
            <person name="Afonso C.L."/>
            <person name="Miller P.J."/>
            <person name="Scott M.A."/>
            <person name="Spackman E."/>
            <person name="Goraichik I."/>
            <person name="Dimitrov K.M."/>
            <person name="Suarez D.L."/>
            <person name="Swayne D.E."/>
        </authorList>
    </citation>
    <scope>NUCLEOTIDE SEQUENCE [LARGE SCALE GENOMIC DNA]</scope>
    <source>
        <strain evidence="4">PRJEB14757</strain>
    </source>
</reference>
<sequence length="742" mass="82908">MITINGTLQKITFRNEDNHYTIARLKIPESKEAVTIVGHLAGVTEGENLKLTGKWVSHAKYGEQFKVESFAVTLPDTVSGIRKYLASGIIQGIGKSMARRIVEHFKAATLEIIENEPERLMEIEGIGKNKLMAISSAWDKHHAVRKVMQFLQEKGIGITHASAILNYYGKGALKILKEKPYRLSRDIPEAGFNVADTIALQNGVERNDPERIKASILYLLIQNESDGHAYAEKRDIIQRCMQLTGTDEETVQEALDALKAGKEIVIEAKKIIEPEALVEVYVSFDSKNQLNKETLQDIIYSRKMHRAETTIALKIKAMLSVPVPAHNLDEETITREVFTRLALKLSEEQVDIIRQILGHRVVVITGGPGTGKTTLVRAVCAVFRKLKKKVMLSAPTGRAARRLSEVTDRKASTLHRMLLYDPDADAFNRNQDNPLDTDVVVVDEASMVDTYLMYHLVCAVPVNSILVLVGDIFQLPSVGPGNVLSDIINCGAVTTFSLTRIFRQAEESPIVLNAHSIRRGEMPLLENRTKEQGLSEFYFIEANDADKVVRIVSDLCCSRIKNAFPHVDDIQVLTPMHKGEAGTINLNQKLQEVLNDRPGGLESRGVFFKIGDKVMHLKNNYEKEVFNGDIGVVEDVIKSENRLVVNYDGRLVDYDLLELDELALAYAVSVHKSQGSEYSAVVIAMTTMHYPLLQRNLLYTAMTRGRELVIIVGSRRALEIALKNNKTDMRLSGLKDRLCMGL</sequence>
<dbReference type="HAMAP" id="MF_01488">
    <property type="entry name" value="RecD2"/>
    <property type="match status" value="1"/>
</dbReference>
<dbReference type="Pfam" id="PF18335">
    <property type="entry name" value="SH3_13"/>
    <property type="match status" value="1"/>
</dbReference>
<dbReference type="InterPro" id="IPR041451">
    <property type="entry name" value="RecD2_SH13"/>
</dbReference>
<dbReference type="Pfam" id="PF14520">
    <property type="entry name" value="HHH_5"/>
    <property type="match status" value="1"/>
</dbReference>
<dbReference type="SUPFAM" id="SSF52540">
    <property type="entry name" value="P-loop containing nucleoside triphosphate hydrolases"/>
    <property type="match status" value="2"/>
</dbReference>
<keyword evidence="1" id="KW-0547">Nucleotide-binding</keyword>
<dbReference type="GO" id="GO:0003677">
    <property type="term" value="F:DNA binding"/>
    <property type="evidence" value="ECO:0007669"/>
    <property type="project" value="InterPro"/>
</dbReference>
<proteinExistence type="inferred from homology"/>
<dbReference type="OrthoDB" id="9763659at2"/>
<dbReference type="AlphaFoldDB" id="A0A1W1HJJ3"/>
<dbReference type="InterPro" id="IPR050534">
    <property type="entry name" value="Coronavir_polyprotein_1ab"/>
</dbReference>
<dbReference type="Gene3D" id="2.30.30.940">
    <property type="match status" value="1"/>
</dbReference>
<dbReference type="InterPro" id="IPR003593">
    <property type="entry name" value="AAA+_ATPase"/>
</dbReference>
<gene>
    <name evidence="4" type="primary">recD</name>
    <name evidence="4" type="ORF">MTBBW1_790028</name>
</gene>
<dbReference type="GO" id="GO:0009338">
    <property type="term" value="C:exodeoxyribonuclease V complex"/>
    <property type="evidence" value="ECO:0007669"/>
    <property type="project" value="TreeGrafter"/>
</dbReference>
<dbReference type="Gene3D" id="1.10.150.20">
    <property type="entry name" value="5' to 3' exonuclease, C-terminal subdomain"/>
    <property type="match status" value="1"/>
</dbReference>
<dbReference type="STRING" id="1246637.MTBBW1_790028"/>
<dbReference type="SUPFAM" id="SSF47781">
    <property type="entry name" value="RuvA domain 2-like"/>
    <property type="match status" value="1"/>
</dbReference>
<dbReference type="GO" id="GO:0006310">
    <property type="term" value="P:DNA recombination"/>
    <property type="evidence" value="ECO:0007669"/>
    <property type="project" value="InterPro"/>
</dbReference>
<dbReference type="Gene3D" id="3.40.50.300">
    <property type="entry name" value="P-loop containing nucleotide triphosphate hydrolases"/>
    <property type="match status" value="2"/>
</dbReference>
<dbReference type="InterPro" id="IPR027785">
    <property type="entry name" value="UvrD-like_helicase_C"/>
</dbReference>
<evidence type="ECO:0000313" key="5">
    <source>
        <dbReference type="Proteomes" id="UP000191931"/>
    </source>
</evidence>
<dbReference type="InterPro" id="IPR006345">
    <property type="entry name" value="RecD2"/>
</dbReference>
<evidence type="ECO:0000313" key="4">
    <source>
        <dbReference type="EMBL" id="SLM32630.1"/>
    </source>
</evidence>
<accession>A0A1W1HJJ3</accession>
<keyword evidence="4" id="KW-0378">Hydrolase</keyword>
<dbReference type="GO" id="GO:0008854">
    <property type="term" value="F:exodeoxyribonuclease V activity"/>
    <property type="evidence" value="ECO:0007669"/>
    <property type="project" value="UniProtKB-EC"/>
</dbReference>
<dbReference type="PANTHER" id="PTHR43788:SF6">
    <property type="entry name" value="DNA HELICASE B"/>
    <property type="match status" value="1"/>
</dbReference>
<dbReference type="Pfam" id="PF23139">
    <property type="entry name" value="OB_YrrC"/>
    <property type="match status" value="1"/>
</dbReference>
<evidence type="ECO:0000256" key="1">
    <source>
        <dbReference type="ARBA" id="ARBA00022741"/>
    </source>
</evidence>
<dbReference type="Gene3D" id="1.10.10.2220">
    <property type="match status" value="1"/>
</dbReference>
<dbReference type="Pfam" id="PF13538">
    <property type="entry name" value="UvrD_C_2"/>
    <property type="match status" value="1"/>
</dbReference>
<dbReference type="Pfam" id="PF13245">
    <property type="entry name" value="AAA_19"/>
    <property type="match status" value="1"/>
</dbReference>
<dbReference type="GO" id="GO:0017116">
    <property type="term" value="F:single-stranded DNA helicase activity"/>
    <property type="evidence" value="ECO:0007669"/>
    <property type="project" value="TreeGrafter"/>
</dbReference>
<dbReference type="PANTHER" id="PTHR43788">
    <property type="entry name" value="DNA2/NAM7 HELICASE FAMILY MEMBER"/>
    <property type="match status" value="1"/>
</dbReference>
<dbReference type="InterPro" id="IPR055446">
    <property type="entry name" value="RecD2_N_OB"/>
</dbReference>
<protein>
    <submittedName>
        <fullName evidence="4">RecD3</fullName>
        <ecNumber evidence="4">3.1.11.5</ecNumber>
    </submittedName>
</protein>
<feature type="domain" description="AAA+ ATPase" evidence="3">
    <location>
        <begin position="358"/>
        <end position="534"/>
    </location>
</feature>
<dbReference type="GO" id="GO:0043139">
    <property type="term" value="F:5'-3' DNA helicase activity"/>
    <property type="evidence" value="ECO:0007669"/>
    <property type="project" value="InterPro"/>
</dbReference>
<dbReference type="InterPro" id="IPR027417">
    <property type="entry name" value="P-loop_NTPase"/>
</dbReference>
<dbReference type="EMBL" id="FWEV01000324">
    <property type="protein sequence ID" value="SLM32630.1"/>
    <property type="molecule type" value="Genomic_DNA"/>
</dbReference>
<dbReference type="GO" id="GO:0005524">
    <property type="term" value="F:ATP binding"/>
    <property type="evidence" value="ECO:0007669"/>
    <property type="project" value="UniProtKB-KW"/>
</dbReference>
<dbReference type="EC" id="3.1.11.5" evidence="4"/>
<dbReference type="Pfam" id="PF14490">
    <property type="entry name" value="HHH_RecD2"/>
    <property type="match status" value="1"/>
</dbReference>
<dbReference type="InterPro" id="IPR010994">
    <property type="entry name" value="RuvA_2-like"/>
</dbReference>
<dbReference type="CDD" id="cd18809">
    <property type="entry name" value="SF1_C_RecD"/>
    <property type="match status" value="1"/>
</dbReference>
<organism evidence="4 5">
    <name type="scientific">Desulfamplus magnetovallimortis</name>
    <dbReference type="NCBI Taxonomy" id="1246637"/>
    <lineage>
        <taxon>Bacteria</taxon>
        <taxon>Pseudomonadati</taxon>
        <taxon>Thermodesulfobacteriota</taxon>
        <taxon>Desulfobacteria</taxon>
        <taxon>Desulfobacterales</taxon>
        <taxon>Desulfobacteraceae</taxon>
        <taxon>Desulfamplus</taxon>
    </lineage>
</organism>
<evidence type="ECO:0000256" key="2">
    <source>
        <dbReference type="ARBA" id="ARBA00022840"/>
    </source>
</evidence>